<reference evidence="5" key="1">
    <citation type="submission" date="2016-08" db="EMBL/GenBank/DDBJ databases">
        <authorList>
            <person name="Varghese N."/>
            <person name="Submissions Spin"/>
        </authorList>
    </citation>
    <scope>NUCLEOTIDE SEQUENCE [LARGE SCALE GENOMIC DNA]</scope>
    <source>
        <strain evidence="5">HAMBI 2975</strain>
    </source>
</reference>
<evidence type="ECO:0000313" key="5">
    <source>
        <dbReference type="Proteomes" id="UP000199101"/>
    </source>
</evidence>
<dbReference type="RefSeq" id="WP_092708575.1">
    <property type="nucleotide sequence ID" value="NZ_FMAG01000001.1"/>
</dbReference>
<keyword evidence="5" id="KW-1185">Reference proteome</keyword>
<dbReference type="Pfam" id="PF02571">
    <property type="entry name" value="CbiJ"/>
    <property type="match status" value="1"/>
</dbReference>
<dbReference type="NCBIfam" id="NF005968">
    <property type="entry name" value="PRK08057.1-2"/>
    <property type="match status" value="1"/>
</dbReference>
<dbReference type="Proteomes" id="UP000199101">
    <property type="component" value="Unassembled WGS sequence"/>
</dbReference>
<dbReference type="PANTHER" id="PTHR36925:SF1">
    <property type="entry name" value="COBALT-PRECORRIN-6A REDUCTASE"/>
    <property type="match status" value="1"/>
</dbReference>
<comment type="pathway">
    <text evidence="1">Cofactor biosynthesis; adenosylcobalamin biosynthesis.</text>
</comment>
<evidence type="ECO:0000313" key="4">
    <source>
        <dbReference type="EMBL" id="SCB11544.1"/>
    </source>
</evidence>
<proteinExistence type="predicted"/>
<dbReference type="UniPathway" id="UPA00148"/>
<organism evidence="4 5">
    <name type="scientific">Rhizobium multihospitium</name>
    <dbReference type="NCBI Taxonomy" id="410764"/>
    <lineage>
        <taxon>Bacteria</taxon>
        <taxon>Pseudomonadati</taxon>
        <taxon>Pseudomonadota</taxon>
        <taxon>Alphaproteobacteria</taxon>
        <taxon>Hyphomicrobiales</taxon>
        <taxon>Rhizobiaceae</taxon>
        <taxon>Rhizobium/Agrobacterium group</taxon>
        <taxon>Rhizobium</taxon>
    </lineage>
</organism>
<name>A0A1C3U7T8_9HYPH</name>
<dbReference type="GO" id="GO:0009236">
    <property type="term" value="P:cobalamin biosynthetic process"/>
    <property type="evidence" value="ECO:0007669"/>
    <property type="project" value="UniProtKB-UniPathway"/>
</dbReference>
<dbReference type="STRING" id="410764.GA0061103_1674"/>
<dbReference type="NCBIfam" id="TIGR00715">
    <property type="entry name" value="precor6x_red"/>
    <property type="match status" value="1"/>
</dbReference>
<gene>
    <name evidence="4" type="ORF">GA0061103_1674</name>
</gene>
<dbReference type="EMBL" id="FMAG01000001">
    <property type="protein sequence ID" value="SCB11544.1"/>
    <property type="molecule type" value="Genomic_DNA"/>
</dbReference>
<dbReference type="InterPro" id="IPR003723">
    <property type="entry name" value="Precorrin-6x_reduct"/>
</dbReference>
<dbReference type="OrthoDB" id="5183775at2"/>
<dbReference type="PROSITE" id="PS51014">
    <property type="entry name" value="COBK_CBIJ"/>
    <property type="match status" value="1"/>
</dbReference>
<sequence length="256" mass="27322">MGKARILILGGTTEARALAAALAPRADLDVILSLAGRTADPAPQPVPVRSGGFGGAEGLARYLREEAIDLLIDATHPFAARISANAAQAAAQCDVTAFALRRPAWVPVEGDDWFSVHSVSQAIAALGDVPLRVFLATGRQEAHQANTAPQHHYWVRSVDPVEPPLTVPNVSYIHRRGPFRLADELDMLRQHQIEIVVAKNSGGDATYGKIEAARQLGIKVVMVERAETAGLPVVETVDAALGRIDHFASSLMKRGV</sequence>
<dbReference type="AlphaFoldDB" id="A0A1C3U7T8"/>
<dbReference type="GO" id="GO:0016994">
    <property type="term" value="F:precorrin-6A reductase activity"/>
    <property type="evidence" value="ECO:0007669"/>
    <property type="project" value="InterPro"/>
</dbReference>
<dbReference type="PANTHER" id="PTHR36925">
    <property type="entry name" value="COBALT-PRECORRIN-6A REDUCTASE"/>
    <property type="match status" value="1"/>
</dbReference>
<evidence type="ECO:0000256" key="3">
    <source>
        <dbReference type="ARBA" id="ARBA00023002"/>
    </source>
</evidence>
<evidence type="ECO:0000256" key="1">
    <source>
        <dbReference type="ARBA" id="ARBA00004953"/>
    </source>
</evidence>
<protein>
    <submittedName>
        <fullName evidence="4">Precorrin-6A/cobalt-precorrin-6A reductase</fullName>
    </submittedName>
</protein>
<evidence type="ECO:0000256" key="2">
    <source>
        <dbReference type="ARBA" id="ARBA00022573"/>
    </source>
</evidence>
<keyword evidence="2" id="KW-0169">Cobalamin biosynthesis</keyword>
<accession>A0A1C3U7T8</accession>
<keyword evidence="3" id="KW-0560">Oxidoreductase</keyword>